<accession>A0A8D9ARL9</accession>
<evidence type="ECO:0000313" key="1">
    <source>
        <dbReference type="EMBL" id="CAG6771499.1"/>
    </source>
</evidence>
<dbReference type="AlphaFoldDB" id="A0A8D9ARL9"/>
<sequence length="220" mass="23220">MLSFRVERRGDRTGSVETRGIQVLGISVVGVEARLDLEGTVSSVNVLGVSIVFKVLGPSVDGVEGTLTLDELGVSFAEWSVSFEALPASLERSLSTPDVDFESSGTSFSINDFTVVSDSLERFISIFVADFDSETIADFTLSGTTIDLDSAFTVFSSLSDLVPLSISFASVFTSGLAASVSDSFFLALVSASFASGLSSAVDRFSDNFFNISFLTAALSE</sequence>
<organism evidence="1">
    <name type="scientific">Cacopsylla melanoneura</name>
    <dbReference type="NCBI Taxonomy" id="428564"/>
    <lineage>
        <taxon>Eukaryota</taxon>
        <taxon>Metazoa</taxon>
        <taxon>Ecdysozoa</taxon>
        <taxon>Arthropoda</taxon>
        <taxon>Hexapoda</taxon>
        <taxon>Insecta</taxon>
        <taxon>Pterygota</taxon>
        <taxon>Neoptera</taxon>
        <taxon>Paraneoptera</taxon>
        <taxon>Hemiptera</taxon>
        <taxon>Sternorrhyncha</taxon>
        <taxon>Psylloidea</taxon>
        <taxon>Psyllidae</taxon>
        <taxon>Psyllinae</taxon>
        <taxon>Cacopsylla</taxon>
    </lineage>
</organism>
<protein>
    <submittedName>
        <fullName evidence="1">Uncharacterized protein</fullName>
    </submittedName>
</protein>
<reference evidence="1" key="1">
    <citation type="submission" date="2021-05" db="EMBL/GenBank/DDBJ databases">
        <authorList>
            <person name="Alioto T."/>
            <person name="Alioto T."/>
            <person name="Gomez Garrido J."/>
        </authorList>
    </citation>
    <scope>NUCLEOTIDE SEQUENCE</scope>
</reference>
<name>A0A8D9ARL9_9HEMI</name>
<proteinExistence type="predicted"/>
<dbReference type="EMBL" id="HBUF01584986">
    <property type="protein sequence ID" value="CAG6771499.1"/>
    <property type="molecule type" value="Transcribed_RNA"/>
</dbReference>